<feature type="compositionally biased region" description="Polar residues" evidence="9">
    <location>
        <begin position="1258"/>
        <end position="1274"/>
    </location>
</feature>
<name>A0A383WJD2_TETOB</name>
<keyword evidence="4 7" id="KW-0067">ATP-binding</keyword>
<evidence type="ECO:0000313" key="12">
    <source>
        <dbReference type="EMBL" id="SZX78275.1"/>
    </source>
</evidence>
<evidence type="ECO:0000256" key="7">
    <source>
        <dbReference type="PROSITE-ProRule" id="PRU00283"/>
    </source>
</evidence>
<feature type="compositionally biased region" description="Low complexity" evidence="9">
    <location>
        <begin position="1277"/>
        <end position="1295"/>
    </location>
</feature>
<evidence type="ECO:0000256" key="5">
    <source>
        <dbReference type="ARBA" id="ARBA00023054"/>
    </source>
</evidence>
<dbReference type="InterPro" id="IPR027640">
    <property type="entry name" value="Kinesin-like_fam"/>
</dbReference>
<feature type="compositionally biased region" description="Low complexity" evidence="9">
    <location>
        <begin position="942"/>
        <end position="954"/>
    </location>
</feature>
<dbReference type="GO" id="GO:0005737">
    <property type="term" value="C:cytoplasm"/>
    <property type="evidence" value="ECO:0007669"/>
    <property type="project" value="UniProtKB-SubCell"/>
</dbReference>
<feature type="compositionally biased region" description="Polar residues" evidence="9">
    <location>
        <begin position="642"/>
        <end position="657"/>
    </location>
</feature>
<dbReference type="InterPro" id="IPR001752">
    <property type="entry name" value="Kinesin_motor_dom"/>
</dbReference>
<evidence type="ECO:0000256" key="4">
    <source>
        <dbReference type="ARBA" id="ARBA00022840"/>
    </source>
</evidence>
<evidence type="ECO:0000256" key="9">
    <source>
        <dbReference type="SAM" id="MobiDB-lite"/>
    </source>
</evidence>
<evidence type="ECO:0000256" key="8">
    <source>
        <dbReference type="SAM" id="Coils"/>
    </source>
</evidence>
<dbReference type="InterPro" id="IPR036961">
    <property type="entry name" value="Kinesin_motor_dom_sf"/>
</dbReference>
<comment type="subcellular location">
    <subcellularLocation>
        <location evidence="1">Cytoplasm</location>
    </subcellularLocation>
</comment>
<feature type="region of interest" description="Disordered" evidence="9">
    <location>
        <begin position="642"/>
        <end position="661"/>
    </location>
</feature>
<evidence type="ECO:0000256" key="3">
    <source>
        <dbReference type="ARBA" id="ARBA00022741"/>
    </source>
</evidence>
<feature type="region of interest" description="Disordered" evidence="9">
    <location>
        <begin position="1018"/>
        <end position="1053"/>
    </location>
</feature>
<dbReference type="Pfam" id="PF00225">
    <property type="entry name" value="Kinesin"/>
    <property type="match status" value="2"/>
</dbReference>
<protein>
    <recommendedName>
        <fullName evidence="10">Kinesin motor domain-containing protein</fullName>
    </recommendedName>
</protein>
<keyword evidence="3 7" id="KW-0547">Nucleotide-binding</keyword>
<feature type="coiled-coil region" evidence="8">
    <location>
        <begin position="520"/>
        <end position="621"/>
    </location>
</feature>
<feature type="domain" description="Kinesin motor" evidence="10">
    <location>
        <begin position="5"/>
        <end position="411"/>
    </location>
</feature>
<feature type="coiled-coil region" evidence="8">
    <location>
        <begin position="755"/>
        <end position="811"/>
    </location>
</feature>
<keyword evidence="5 8" id="KW-0175">Coiled coil</keyword>
<dbReference type="InterPro" id="IPR019821">
    <property type="entry name" value="Kinesin_motor_CS"/>
</dbReference>
<dbReference type="GO" id="GO:0051231">
    <property type="term" value="P:spindle elongation"/>
    <property type="evidence" value="ECO:0007669"/>
    <property type="project" value="TreeGrafter"/>
</dbReference>
<evidence type="ECO:0000256" key="6">
    <source>
        <dbReference type="ARBA" id="ARBA00023175"/>
    </source>
</evidence>
<feature type="compositionally biased region" description="Low complexity" evidence="9">
    <location>
        <begin position="249"/>
        <end position="270"/>
    </location>
</feature>
<dbReference type="GO" id="GO:0007018">
    <property type="term" value="P:microtubule-based movement"/>
    <property type="evidence" value="ECO:0007669"/>
    <property type="project" value="InterPro"/>
</dbReference>
<keyword evidence="13" id="KW-1185">Reference proteome</keyword>
<evidence type="ECO:0000256" key="2">
    <source>
        <dbReference type="ARBA" id="ARBA00022490"/>
    </source>
</evidence>
<dbReference type="SMART" id="SM00129">
    <property type="entry name" value="KISc"/>
    <property type="match status" value="1"/>
</dbReference>
<dbReference type="Gene3D" id="3.40.850.10">
    <property type="entry name" value="Kinesin motor domain"/>
    <property type="match status" value="1"/>
</dbReference>
<evidence type="ECO:0000256" key="1">
    <source>
        <dbReference type="ARBA" id="ARBA00004496"/>
    </source>
</evidence>
<dbReference type="EMBL" id="FNXT01001267">
    <property type="protein sequence ID" value="SZX76846.1"/>
    <property type="molecule type" value="Genomic_DNA"/>
</dbReference>
<feature type="region of interest" description="Disordered" evidence="9">
    <location>
        <begin position="907"/>
        <end position="997"/>
    </location>
</feature>
<evidence type="ECO:0000313" key="11">
    <source>
        <dbReference type="EMBL" id="SZX76846.1"/>
    </source>
</evidence>
<feature type="region of interest" description="Disordered" evidence="9">
    <location>
        <begin position="1255"/>
        <end position="1304"/>
    </location>
</feature>
<dbReference type="GO" id="GO:0003777">
    <property type="term" value="F:microtubule motor activity"/>
    <property type="evidence" value="ECO:0007669"/>
    <property type="project" value="InterPro"/>
</dbReference>
<feature type="compositionally biased region" description="Low complexity" evidence="9">
    <location>
        <begin position="168"/>
        <end position="177"/>
    </location>
</feature>
<dbReference type="InterPro" id="IPR027417">
    <property type="entry name" value="P-loop_NTPase"/>
</dbReference>
<feature type="region of interest" description="Disordered" evidence="9">
    <location>
        <begin position="161"/>
        <end position="189"/>
    </location>
</feature>
<feature type="region of interest" description="Disordered" evidence="9">
    <location>
        <begin position="234"/>
        <end position="270"/>
    </location>
</feature>
<proteinExistence type="inferred from homology"/>
<dbReference type="PROSITE" id="PS50067">
    <property type="entry name" value="KINESIN_MOTOR_2"/>
    <property type="match status" value="1"/>
</dbReference>
<dbReference type="PROSITE" id="PS00411">
    <property type="entry name" value="KINESIN_MOTOR_1"/>
    <property type="match status" value="1"/>
</dbReference>
<feature type="region of interest" description="Disordered" evidence="9">
    <location>
        <begin position="1437"/>
        <end position="1459"/>
    </location>
</feature>
<feature type="compositionally biased region" description="Low complexity" evidence="9">
    <location>
        <begin position="1450"/>
        <end position="1459"/>
    </location>
</feature>
<evidence type="ECO:0000313" key="13">
    <source>
        <dbReference type="Proteomes" id="UP000256970"/>
    </source>
</evidence>
<dbReference type="STRING" id="3088.A0A383WJD2"/>
<keyword evidence="2" id="KW-0963">Cytoplasm</keyword>
<dbReference type="GO" id="GO:0005524">
    <property type="term" value="F:ATP binding"/>
    <property type="evidence" value="ECO:0007669"/>
    <property type="project" value="UniProtKB-UniRule"/>
</dbReference>
<keyword evidence="6 7" id="KW-0505">Motor protein</keyword>
<dbReference type="PRINTS" id="PR00380">
    <property type="entry name" value="KINESINHEAVY"/>
</dbReference>
<dbReference type="GO" id="GO:0008017">
    <property type="term" value="F:microtubule binding"/>
    <property type="evidence" value="ECO:0007669"/>
    <property type="project" value="InterPro"/>
</dbReference>
<feature type="compositionally biased region" description="Acidic residues" evidence="9">
    <location>
        <begin position="931"/>
        <end position="941"/>
    </location>
</feature>
<feature type="binding site" evidence="7">
    <location>
        <begin position="88"/>
        <end position="95"/>
    </location>
    <ligand>
        <name>ATP</name>
        <dbReference type="ChEBI" id="CHEBI:30616"/>
    </ligand>
</feature>
<organism evidence="11 13">
    <name type="scientific">Tetradesmus obliquus</name>
    <name type="common">Green alga</name>
    <name type="synonym">Acutodesmus obliquus</name>
    <dbReference type="NCBI Taxonomy" id="3088"/>
    <lineage>
        <taxon>Eukaryota</taxon>
        <taxon>Viridiplantae</taxon>
        <taxon>Chlorophyta</taxon>
        <taxon>core chlorophytes</taxon>
        <taxon>Chlorophyceae</taxon>
        <taxon>CS clade</taxon>
        <taxon>Sphaeropleales</taxon>
        <taxon>Scenedesmaceae</taxon>
        <taxon>Tetradesmus</taxon>
    </lineage>
</organism>
<feature type="compositionally biased region" description="Acidic residues" evidence="9">
    <location>
        <begin position="955"/>
        <end position="972"/>
    </location>
</feature>
<dbReference type="SUPFAM" id="SSF52540">
    <property type="entry name" value="P-loop containing nucleoside triphosphate hydrolases"/>
    <property type="match status" value="1"/>
</dbReference>
<feature type="coiled-coil region" evidence="8">
    <location>
        <begin position="664"/>
        <end position="691"/>
    </location>
</feature>
<reference evidence="11 13" key="1">
    <citation type="submission" date="2016-10" db="EMBL/GenBank/DDBJ databases">
        <authorList>
            <person name="Cai Z."/>
        </authorList>
    </citation>
    <scope>NUCLEOTIDE SEQUENCE [LARGE SCALE GENOMIC DNA]</scope>
</reference>
<accession>A0A383WJD2</accession>
<dbReference type="GO" id="GO:0007052">
    <property type="term" value="P:mitotic spindle organization"/>
    <property type="evidence" value="ECO:0007669"/>
    <property type="project" value="TreeGrafter"/>
</dbReference>
<dbReference type="Proteomes" id="UP000256970">
    <property type="component" value="Unassembled WGS sequence"/>
</dbReference>
<feature type="coiled-coil region" evidence="8">
    <location>
        <begin position="419"/>
        <end position="473"/>
    </location>
</feature>
<dbReference type="GO" id="GO:0005875">
    <property type="term" value="C:microtubule associated complex"/>
    <property type="evidence" value="ECO:0007669"/>
    <property type="project" value="TreeGrafter"/>
</dbReference>
<sequence length="1459" mass="153572">MRSEQGRVVVKARPTFVPAEQEALGDSISIPSTGKVALASGKDREAKEFTADGVYLPRDGDEAVYEQEVQPLVHSVHQGFNATILAYGASGSGKTYTMLGNRDSPGLANRIIDELFAFYDPRTCTLAVSIQELYNENFTDLVAALPGQAAVQPILATPRHSAKLTTKSSSSSSSNSSKGPARLLEGKEVRSSKELKQLVHAALRKRKTAATVLNETSSRSHAIITLTLQQRKRVSSDGVAVSDDDDSDSSPASSPGASRAASRRCSSSGSWALNAEGSSAALDSPRSEGDAAGDKAGVDLDGGVFTYLTGKLYLVDLAGSENIKRSGAEGKQQVEAGDINKSLCHLKTVIDQVFQGKKVPTYRNSKLTYKLRDALGGGNSKLLVIACISTARENLSLTKETLRFAEMARAIKNKPTVNRELKDEIITRLQQQIEELQDQLAKAAVLNKGVGSDKVLLQQLNAVEAAYAELQEETEAKVAMQEAKEARWAAEAEASQQHSSSLQQQLAAVSRELCATNAREATLQRQQAADQAELQQLQQALQQAQAGQADSVALLRTAEAGLQSVTGQFQQLQQQLTAQQAAARSASDMCTEQQQAAQSLQEQLKQQAAVAAALQQQLQREAAARIAAEQLAAQLGDNLKQEQAATEAAQHSSRQLGQQMQHAAADAAAAYKQLQQELAESQQQLQTQKQARLAAETLLTSVSASMQQVAADCSGLQQQVRRQQMQHARAGGSCSSCVTGAQDMQQLLNAECSTSQQLRQELHQQQLLLQSERELAAEQAAQLHAQLQQEREEWQRANDTAKATILQLQQQAADDKASHAAQLAEMQQRHAEQLEASLQSSVQKLYADKLRCREHISLKVHDLMAEAQSLSAALSSKVVDQLPETPTGTQTHVAAAGVADDPCCKQLPEQQQQQQQVRKQNSRYEQLPGQPEEEDEEDEAEQQQGQEAEAGNSEEGSETAAESDEGEEEELASESGYDVEPSLAGGSSLRGSNVSDRGSLSLAGDCIDSPVDGSSAHLASAHLAHSEEPVVQHSHGQRQQQQQPTVPRSSGGSVRVLLPRLSMAGLQEAAAAPAAAAAAAEGGQAAAGPGSSWPSVYRPEHELDVAAAQRAFAELEGEELKVEPLKAFLKGCRMGGVAHSMSLPCGKRKLKQHLIQDMLAYYQHAMLQRSHASSSGTSARHNSSFSASPDGACSVSCRRVSEASAASGASAATVGPLHAKPSSSSSSSGQLTVIDLCTPDTAKAAASNAIAGSAQAVQAGSETPRGSAQQTPRTPRSFGLGSSKAAAAASPASGSGIWGWLTPRSSSKKKQNAAAAAAPGSSSGRLAVQTDCISPRYDCDIAASPAAGADTLQRRAGPAAVAEGVVIGESAAAGGSSSPAGGGGRSAVELLMLQMQSDPTLGSPGPAVPLEALMAAGFGSSAGSSATGDVRVLQQGASLAHRSSWRHTQARAAAKAARR</sequence>
<dbReference type="EMBL" id="FNXT01001313">
    <property type="protein sequence ID" value="SZX78275.1"/>
    <property type="molecule type" value="Genomic_DNA"/>
</dbReference>
<evidence type="ECO:0000259" key="10">
    <source>
        <dbReference type="PROSITE" id="PS50067"/>
    </source>
</evidence>
<gene>
    <name evidence="11" type="ORF">BQ4739_LOCUS17213</name>
    <name evidence="12" type="ORF">BQ4739_LOCUS18578</name>
</gene>
<dbReference type="PANTHER" id="PTHR47969:SF15">
    <property type="entry name" value="CHROMOSOME-ASSOCIATED KINESIN KIF4A-RELATED"/>
    <property type="match status" value="1"/>
</dbReference>
<feature type="region of interest" description="Disordered" evidence="9">
    <location>
        <begin position="1208"/>
        <end position="1230"/>
    </location>
</feature>
<comment type="similarity">
    <text evidence="7">Belongs to the TRAFAC class myosin-kinesin ATPase superfamily. Kinesin family.</text>
</comment>
<dbReference type="PANTHER" id="PTHR47969">
    <property type="entry name" value="CHROMOSOME-ASSOCIATED KINESIN KIF4A-RELATED"/>
    <property type="match status" value="1"/>
</dbReference>